<proteinExistence type="predicted"/>
<accession>A0ABD5W2Q5</accession>
<sequence>MSDVTIRELESQAEWIDAFPLMKQLRTHLDENQYLDYLEQMSADGYRLFGLFSGDELAALAGVDILTNMYYGRHLWVFEVGDRR</sequence>
<evidence type="ECO:0000313" key="2">
    <source>
        <dbReference type="Proteomes" id="UP001596445"/>
    </source>
</evidence>
<organism evidence="1 2">
    <name type="scientific">Halovenus salina</name>
    <dbReference type="NCBI Taxonomy" id="1510225"/>
    <lineage>
        <taxon>Archaea</taxon>
        <taxon>Methanobacteriati</taxon>
        <taxon>Methanobacteriota</taxon>
        <taxon>Stenosarchaea group</taxon>
        <taxon>Halobacteria</taxon>
        <taxon>Halobacteriales</taxon>
        <taxon>Haloarculaceae</taxon>
        <taxon>Halovenus</taxon>
    </lineage>
</organism>
<dbReference type="EMBL" id="JBHSZI010000001">
    <property type="protein sequence ID" value="MFC7058232.1"/>
    <property type="molecule type" value="Genomic_DNA"/>
</dbReference>
<keyword evidence="2" id="KW-1185">Reference proteome</keyword>
<dbReference type="AlphaFoldDB" id="A0ABD5W2Q5"/>
<dbReference type="GeneID" id="76630206"/>
<dbReference type="Proteomes" id="UP001596445">
    <property type="component" value="Unassembled WGS sequence"/>
</dbReference>
<comment type="caution">
    <text evidence="1">The sequence shown here is derived from an EMBL/GenBank/DDBJ whole genome shotgun (WGS) entry which is preliminary data.</text>
</comment>
<evidence type="ECO:0000313" key="1">
    <source>
        <dbReference type="EMBL" id="MFC7058232.1"/>
    </source>
</evidence>
<reference evidence="1 2" key="1">
    <citation type="journal article" date="2019" name="Int. J. Syst. Evol. Microbiol.">
        <title>The Global Catalogue of Microorganisms (GCM) 10K type strain sequencing project: providing services to taxonomists for standard genome sequencing and annotation.</title>
        <authorList>
            <consortium name="The Broad Institute Genomics Platform"/>
            <consortium name="The Broad Institute Genome Sequencing Center for Infectious Disease"/>
            <person name="Wu L."/>
            <person name="Ma J."/>
        </authorList>
    </citation>
    <scope>NUCLEOTIDE SEQUENCE [LARGE SCALE GENOMIC DNA]</scope>
    <source>
        <strain evidence="1 2">JCM 30072</strain>
    </source>
</reference>
<name>A0ABD5W2Q5_9EURY</name>
<dbReference type="RefSeq" id="WP_267164038.1">
    <property type="nucleotide sequence ID" value="NZ_CP112972.1"/>
</dbReference>
<gene>
    <name evidence="1" type="ORF">ACFQQG_08645</name>
</gene>
<protein>
    <submittedName>
        <fullName evidence="1">Uncharacterized protein</fullName>
    </submittedName>
</protein>